<comment type="similarity">
    <text evidence="8">Belongs to the glycosyl hydrolase 18 family.</text>
</comment>
<gene>
    <name evidence="11" type="ORF">H0H81_006778</name>
</gene>
<evidence type="ECO:0000256" key="8">
    <source>
        <dbReference type="RuleBase" id="RU004453"/>
    </source>
</evidence>
<keyword evidence="6" id="KW-0624">Polysaccharide degradation</keyword>
<dbReference type="InterPro" id="IPR011583">
    <property type="entry name" value="Chitinase_II/V-like_cat"/>
</dbReference>
<dbReference type="Pfam" id="PF00704">
    <property type="entry name" value="Glyco_hydro_18"/>
    <property type="match status" value="1"/>
</dbReference>
<dbReference type="PROSITE" id="PS51910">
    <property type="entry name" value="GH18_2"/>
    <property type="match status" value="1"/>
</dbReference>
<dbReference type="SMART" id="SM00636">
    <property type="entry name" value="Glyco_18"/>
    <property type="match status" value="1"/>
</dbReference>
<evidence type="ECO:0000256" key="1">
    <source>
        <dbReference type="ARBA" id="ARBA00000822"/>
    </source>
</evidence>
<dbReference type="GO" id="GO:0008843">
    <property type="term" value="F:endochitinase activity"/>
    <property type="evidence" value="ECO:0007669"/>
    <property type="project" value="UniProtKB-EC"/>
</dbReference>
<dbReference type="OrthoDB" id="73875at2759"/>
<keyword evidence="3" id="KW-0146">Chitin degradation</keyword>
<organism evidence="11 12">
    <name type="scientific">Sphagnurus paluster</name>
    <dbReference type="NCBI Taxonomy" id="117069"/>
    <lineage>
        <taxon>Eukaryota</taxon>
        <taxon>Fungi</taxon>
        <taxon>Dikarya</taxon>
        <taxon>Basidiomycota</taxon>
        <taxon>Agaricomycotina</taxon>
        <taxon>Agaricomycetes</taxon>
        <taxon>Agaricomycetidae</taxon>
        <taxon>Agaricales</taxon>
        <taxon>Tricholomatineae</taxon>
        <taxon>Lyophyllaceae</taxon>
        <taxon>Sphagnurus</taxon>
    </lineage>
</organism>
<dbReference type="GO" id="GO:0005576">
    <property type="term" value="C:extracellular region"/>
    <property type="evidence" value="ECO:0007669"/>
    <property type="project" value="TreeGrafter"/>
</dbReference>
<evidence type="ECO:0000259" key="10">
    <source>
        <dbReference type="PROSITE" id="PS51910"/>
    </source>
</evidence>
<dbReference type="InterPro" id="IPR001579">
    <property type="entry name" value="Glyco_hydro_18_chit_AS"/>
</dbReference>
<evidence type="ECO:0000256" key="9">
    <source>
        <dbReference type="SAM" id="MobiDB-lite"/>
    </source>
</evidence>
<comment type="caution">
    <text evidence="11">The sequence shown here is derived from an EMBL/GenBank/DDBJ whole genome shotgun (WGS) entry which is preliminary data.</text>
</comment>
<dbReference type="GO" id="GO:0008061">
    <property type="term" value="F:chitin binding"/>
    <property type="evidence" value="ECO:0007669"/>
    <property type="project" value="InterPro"/>
</dbReference>
<dbReference type="InterPro" id="IPR050314">
    <property type="entry name" value="Glycosyl_Hydrlase_18"/>
</dbReference>
<dbReference type="PANTHER" id="PTHR11177:SF392">
    <property type="entry name" value="HAP41P"/>
    <property type="match status" value="1"/>
</dbReference>
<feature type="domain" description="GH18" evidence="10">
    <location>
        <begin position="56"/>
        <end position="439"/>
    </location>
</feature>
<keyword evidence="5 7" id="KW-0326">Glycosidase</keyword>
<dbReference type="Proteomes" id="UP000717328">
    <property type="component" value="Unassembled WGS sequence"/>
</dbReference>
<keyword evidence="4" id="KW-0119">Carbohydrate metabolism</keyword>
<keyword evidence="12" id="KW-1185">Reference proteome</keyword>
<dbReference type="SUPFAM" id="SSF51445">
    <property type="entry name" value="(Trans)glycosidases"/>
    <property type="match status" value="1"/>
</dbReference>
<keyword evidence="2 7" id="KW-0378">Hydrolase</keyword>
<dbReference type="GO" id="GO:0006032">
    <property type="term" value="P:chitin catabolic process"/>
    <property type="evidence" value="ECO:0007669"/>
    <property type="project" value="UniProtKB-KW"/>
</dbReference>
<feature type="region of interest" description="Disordered" evidence="9">
    <location>
        <begin position="1"/>
        <end position="47"/>
    </location>
</feature>
<evidence type="ECO:0000313" key="12">
    <source>
        <dbReference type="Proteomes" id="UP000717328"/>
    </source>
</evidence>
<reference evidence="11" key="2">
    <citation type="submission" date="2021-10" db="EMBL/GenBank/DDBJ databases">
        <title>Phylogenomics reveals ancestral predisposition of the termite-cultivated fungus Termitomyces towards a domesticated lifestyle.</title>
        <authorList>
            <person name="Auxier B."/>
            <person name="Grum-Grzhimaylo A."/>
            <person name="Cardenas M.E."/>
            <person name="Lodge J.D."/>
            <person name="Laessoe T."/>
            <person name="Pedersen O."/>
            <person name="Smith M.E."/>
            <person name="Kuyper T.W."/>
            <person name="Franco-Molano E.A."/>
            <person name="Baroni T.J."/>
            <person name="Aanen D.K."/>
        </authorList>
    </citation>
    <scope>NUCLEOTIDE SEQUENCE</scope>
    <source>
        <strain evidence="11">D49</strain>
    </source>
</reference>
<dbReference type="EMBL" id="JABCKI010000177">
    <property type="protein sequence ID" value="KAG5651963.1"/>
    <property type="molecule type" value="Genomic_DNA"/>
</dbReference>
<evidence type="ECO:0000313" key="11">
    <source>
        <dbReference type="EMBL" id="KAG5651963.1"/>
    </source>
</evidence>
<feature type="compositionally biased region" description="Polar residues" evidence="9">
    <location>
        <begin position="16"/>
        <end position="47"/>
    </location>
</feature>
<comment type="catalytic activity">
    <reaction evidence="1">
        <text>Random endo-hydrolysis of N-acetyl-beta-D-glucosaminide (1-&gt;4)-beta-linkages in chitin and chitodextrins.</text>
        <dbReference type="EC" id="3.2.1.14"/>
    </reaction>
</comment>
<evidence type="ECO:0000256" key="7">
    <source>
        <dbReference type="RuleBase" id="RU000489"/>
    </source>
</evidence>
<dbReference type="AlphaFoldDB" id="A0A9P7GNW5"/>
<protein>
    <recommendedName>
        <fullName evidence="10">GH18 domain-containing protein</fullName>
    </recommendedName>
</protein>
<evidence type="ECO:0000256" key="2">
    <source>
        <dbReference type="ARBA" id="ARBA00022801"/>
    </source>
</evidence>
<dbReference type="GO" id="GO:0000272">
    <property type="term" value="P:polysaccharide catabolic process"/>
    <property type="evidence" value="ECO:0007669"/>
    <property type="project" value="UniProtKB-KW"/>
</dbReference>
<evidence type="ECO:0000256" key="3">
    <source>
        <dbReference type="ARBA" id="ARBA00023024"/>
    </source>
</evidence>
<accession>A0A9P7GNW5</accession>
<dbReference type="PANTHER" id="PTHR11177">
    <property type="entry name" value="CHITINASE"/>
    <property type="match status" value="1"/>
</dbReference>
<name>A0A9P7GNW5_9AGAR</name>
<evidence type="ECO:0000256" key="4">
    <source>
        <dbReference type="ARBA" id="ARBA00023277"/>
    </source>
</evidence>
<dbReference type="Gene3D" id="3.20.20.80">
    <property type="entry name" value="Glycosidases"/>
    <property type="match status" value="1"/>
</dbReference>
<sequence length="439" mass="47484">MPIRRDMAQAALTHPESISSTGPENQPSSSSPFRLSPATSLADSHKSSSTMETNVPLVMAYFPDWVGDAFPPETINFSQFDWIDFAFGIPTADFDISWDSDKTPELLRRLKTAAHRNGKKVKLSIGGWTGSTYFSTAVATQESRYLFACNILGVYNDFGLDGIDIDWEYPGHPGAPGNKVDPQDSANFLLFLHCLRSVLPLAARITAAAQTVPFVDPSGAPMGDVSQFAGILDWLLLMNYDVWSSSSKPGPNAPLLDACQNSTQPEANAVSAFAKWTSAGFPVDKLVLGLPTYGYISSSRASGLRQRGKSFGTVVHSTRSRRRGPVKVTNEWGGADGEIPFQEILKQGALVRQPGSEGTQVFFNGSGGFDRLWDGCSATPFLRSESSGQIITYDDTESLGMKAKFAKEVGMLGVNLFDTHGDTVDWDLVIAVRKALGCA</sequence>
<reference evidence="11" key="1">
    <citation type="submission" date="2021-02" db="EMBL/GenBank/DDBJ databases">
        <authorList>
            <person name="Nieuwenhuis M."/>
            <person name="Van De Peppel L.J.J."/>
        </authorList>
    </citation>
    <scope>NUCLEOTIDE SEQUENCE</scope>
    <source>
        <strain evidence="11">D49</strain>
    </source>
</reference>
<dbReference type="InterPro" id="IPR017853">
    <property type="entry name" value="GH"/>
</dbReference>
<evidence type="ECO:0000256" key="5">
    <source>
        <dbReference type="ARBA" id="ARBA00023295"/>
    </source>
</evidence>
<dbReference type="PROSITE" id="PS01095">
    <property type="entry name" value="GH18_1"/>
    <property type="match status" value="1"/>
</dbReference>
<dbReference type="InterPro" id="IPR001223">
    <property type="entry name" value="Glyco_hydro18_cat"/>
</dbReference>
<evidence type="ECO:0000256" key="6">
    <source>
        <dbReference type="ARBA" id="ARBA00023326"/>
    </source>
</evidence>
<proteinExistence type="inferred from homology"/>